<name>A0A9D4BEA0_DREPO</name>
<reference evidence="1" key="1">
    <citation type="journal article" date="2019" name="bioRxiv">
        <title>The Genome of the Zebra Mussel, Dreissena polymorpha: A Resource for Invasive Species Research.</title>
        <authorList>
            <person name="McCartney M.A."/>
            <person name="Auch B."/>
            <person name="Kono T."/>
            <person name="Mallez S."/>
            <person name="Zhang Y."/>
            <person name="Obille A."/>
            <person name="Becker A."/>
            <person name="Abrahante J.E."/>
            <person name="Garbe J."/>
            <person name="Badalamenti J.P."/>
            <person name="Herman A."/>
            <person name="Mangelson H."/>
            <person name="Liachko I."/>
            <person name="Sullivan S."/>
            <person name="Sone E.D."/>
            <person name="Koren S."/>
            <person name="Silverstein K.A.T."/>
            <person name="Beckman K.B."/>
            <person name="Gohl D.M."/>
        </authorList>
    </citation>
    <scope>NUCLEOTIDE SEQUENCE</scope>
    <source>
        <strain evidence="1">Duluth1</strain>
        <tissue evidence="1">Whole animal</tissue>
    </source>
</reference>
<accession>A0A9D4BEA0</accession>
<gene>
    <name evidence="1" type="ORF">DPMN_194952</name>
</gene>
<sequence length="87" mass="9684">MGQMHFMSLRKVQTFGVRIDGLHKQLNFLIDESETMGIDGTQTHGPNAVISMLDMVLDTYGHGELTCSIHADNCPGIISRYYTVVII</sequence>
<organism evidence="1 2">
    <name type="scientific">Dreissena polymorpha</name>
    <name type="common">Zebra mussel</name>
    <name type="synonym">Mytilus polymorpha</name>
    <dbReference type="NCBI Taxonomy" id="45954"/>
    <lineage>
        <taxon>Eukaryota</taxon>
        <taxon>Metazoa</taxon>
        <taxon>Spiralia</taxon>
        <taxon>Lophotrochozoa</taxon>
        <taxon>Mollusca</taxon>
        <taxon>Bivalvia</taxon>
        <taxon>Autobranchia</taxon>
        <taxon>Heteroconchia</taxon>
        <taxon>Euheterodonta</taxon>
        <taxon>Imparidentia</taxon>
        <taxon>Neoheterodontei</taxon>
        <taxon>Myida</taxon>
        <taxon>Dreissenoidea</taxon>
        <taxon>Dreissenidae</taxon>
        <taxon>Dreissena</taxon>
    </lineage>
</organism>
<keyword evidence="2" id="KW-1185">Reference proteome</keyword>
<dbReference type="EMBL" id="JAIWYP010000026">
    <property type="protein sequence ID" value="KAH3692074.1"/>
    <property type="molecule type" value="Genomic_DNA"/>
</dbReference>
<dbReference type="Proteomes" id="UP000828390">
    <property type="component" value="Unassembled WGS sequence"/>
</dbReference>
<protein>
    <submittedName>
        <fullName evidence="1">Uncharacterized protein</fullName>
    </submittedName>
</protein>
<dbReference type="PANTHER" id="PTHR34415:SF1">
    <property type="entry name" value="INTEGRASE CATALYTIC DOMAIN-CONTAINING PROTEIN"/>
    <property type="match status" value="1"/>
</dbReference>
<dbReference type="AlphaFoldDB" id="A0A9D4BEA0"/>
<dbReference type="PANTHER" id="PTHR34415">
    <property type="entry name" value="INTEGRASE CATALYTIC DOMAIN-CONTAINING PROTEIN"/>
    <property type="match status" value="1"/>
</dbReference>
<reference evidence="1" key="2">
    <citation type="submission" date="2020-11" db="EMBL/GenBank/DDBJ databases">
        <authorList>
            <person name="McCartney M.A."/>
            <person name="Auch B."/>
            <person name="Kono T."/>
            <person name="Mallez S."/>
            <person name="Becker A."/>
            <person name="Gohl D.M."/>
            <person name="Silverstein K.A.T."/>
            <person name="Koren S."/>
            <person name="Bechman K.B."/>
            <person name="Herman A."/>
            <person name="Abrahante J.E."/>
            <person name="Garbe J."/>
        </authorList>
    </citation>
    <scope>NUCLEOTIDE SEQUENCE</scope>
    <source>
        <strain evidence="1">Duluth1</strain>
        <tissue evidence="1">Whole animal</tissue>
    </source>
</reference>
<evidence type="ECO:0000313" key="1">
    <source>
        <dbReference type="EMBL" id="KAH3692074.1"/>
    </source>
</evidence>
<evidence type="ECO:0000313" key="2">
    <source>
        <dbReference type="Proteomes" id="UP000828390"/>
    </source>
</evidence>
<comment type="caution">
    <text evidence="1">The sequence shown here is derived from an EMBL/GenBank/DDBJ whole genome shotgun (WGS) entry which is preliminary data.</text>
</comment>
<proteinExistence type="predicted"/>